<keyword evidence="4" id="KW-0597">Phosphoprotein</keyword>
<dbReference type="KEGG" id="ahu:A6A40_17705"/>
<evidence type="ECO:0000256" key="10">
    <source>
        <dbReference type="SAM" id="Phobius"/>
    </source>
</evidence>
<evidence type="ECO:0000256" key="2">
    <source>
        <dbReference type="ARBA" id="ARBA00004370"/>
    </source>
</evidence>
<dbReference type="Gene3D" id="1.10.287.130">
    <property type="match status" value="1"/>
</dbReference>
<dbReference type="OrthoDB" id="9809766at2"/>
<gene>
    <name evidence="13" type="ORF">A6A40_17705</name>
</gene>
<evidence type="ECO:0000256" key="7">
    <source>
        <dbReference type="ARBA" id="ARBA00022777"/>
    </source>
</evidence>
<dbReference type="SMART" id="SM00387">
    <property type="entry name" value="HATPase_c"/>
    <property type="match status" value="1"/>
</dbReference>
<organism evidence="13 14">
    <name type="scientific">Azospirillum humicireducens</name>
    <dbReference type="NCBI Taxonomy" id="1226968"/>
    <lineage>
        <taxon>Bacteria</taxon>
        <taxon>Pseudomonadati</taxon>
        <taxon>Pseudomonadota</taxon>
        <taxon>Alphaproteobacteria</taxon>
        <taxon>Rhodospirillales</taxon>
        <taxon>Azospirillaceae</taxon>
        <taxon>Azospirillum</taxon>
    </lineage>
</organism>
<dbReference type="SMART" id="SM00388">
    <property type="entry name" value="HisKA"/>
    <property type="match status" value="1"/>
</dbReference>
<evidence type="ECO:0000256" key="6">
    <source>
        <dbReference type="ARBA" id="ARBA00022692"/>
    </source>
</evidence>
<evidence type="ECO:0000256" key="1">
    <source>
        <dbReference type="ARBA" id="ARBA00000085"/>
    </source>
</evidence>
<keyword evidence="5" id="KW-0808">Transferase</keyword>
<evidence type="ECO:0000256" key="8">
    <source>
        <dbReference type="ARBA" id="ARBA00022989"/>
    </source>
</evidence>
<accession>A0A2R4VR18</accession>
<dbReference type="PROSITE" id="PS50885">
    <property type="entry name" value="HAMP"/>
    <property type="match status" value="1"/>
</dbReference>
<dbReference type="AlphaFoldDB" id="A0A2R4VR18"/>
<evidence type="ECO:0000313" key="13">
    <source>
        <dbReference type="EMBL" id="AWB06884.1"/>
    </source>
</evidence>
<dbReference type="InterPro" id="IPR036097">
    <property type="entry name" value="HisK_dim/P_sf"/>
</dbReference>
<dbReference type="GO" id="GO:0016020">
    <property type="term" value="C:membrane"/>
    <property type="evidence" value="ECO:0007669"/>
    <property type="project" value="UniProtKB-SubCell"/>
</dbReference>
<keyword evidence="6 10" id="KW-0812">Transmembrane</keyword>
<comment type="subcellular location">
    <subcellularLocation>
        <location evidence="2">Membrane</location>
    </subcellularLocation>
</comment>
<keyword evidence="7" id="KW-0418">Kinase</keyword>
<dbReference type="PANTHER" id="PTHR45436">
    <property type="entry name" value="SENSOR HISTIDINE KINASE YKOH"/>
    <property type="match status" value="1"/>
</dbReference>
<keyword evidence="9" id="KW-0902">Two-component regulatory system</keyword>
<evidence type="ECO:0000256" key="5">
    <source>
        <dbReference type="ARBA" id="ARBA00022679"/>
    </source>
</evidence>
<evidence type="ECO:0000256" key="3">
    <source>
        <dbReference type="ARBA" id="ARBA00012438"/>
    </source>
</evidence>
<dbReference type="Gene3D" id="3.30.565.10">
    <property type="entry name" value="Histidine kinase-like ATPase, C-terminal domain"/>
    <property type="match status" value="1"/>
</dbReference>
<dbReference type="InterPro" id="IPR036890">
    <property type="entry name" value="HATPase_C_sf"/>
</dbReference>
<dbReference type="InterPro" id="IPR003661">
    <property type="entry name" value="HisK_dim/P_dom"/>
</dbReference>
<keyword evidence="10" id="KW-0472">Membrane</keyword>
<evidence type="ECO:0000259" key="11">
    <source>
        <dbReference type="PROSITE" id="PS50109"/>
    </source>
</evidence>
<keyword evidence="8 10" id="KW-1133">Transmembrane helix</keyword>
<dbReference type="EMBL" id="CP028902">
    <property type="protein sequence ID" value="AWB06884.1"/>
    <property type="molecule type" value="Genomic_DNA"/>
</dbReference>
<feature type="transmembrane region" description="Helical" evidence="10">
    <location>
        <begin position="12"/>
        <end position="33"/>
    </location>
</feature>
<geneLocation type="plasmid" evidence="13 14">
    <name>pYZ1</name>
</geneLocation>
<protein>
    <recommendedName>
        <fullName evidence="3">histidine kinase</fullName>
        <ecNumber evidence="3">2.7.13.3</ecNumber>
    </recommendedName>
</protein>
<dbReference type="PANTHER" id="PTHR45436:SF5">
    <property type="entry name" value="SENSOR HISTIDINE KINASE TRCS"/>
    <property type="match status" value="1"/>
</dbReference>
<dbReference type="InterPro" id="IPR003660">
    <property type="entry name" value="HAMP_dom"/>
</dbReference>
<dbReference type="SUPFAM" id="SSF47384">
    <property type="entry name" value="Homodimeric domain of signal transducing histidine kinase"/>
    <property type="match status" value="1"/>
</dbReference>
<dbReference type="EC" id="2.7.13.3" evidence="3"/>
<evidence type="ECO:0000256" key="4">
    <source>
        <dbReference type="ARBA" id="ARBA00022553"/>
    </source>
</evidence>
<dbReference type="PROSITE" id="PS50109">
    <property type="entry name" value="HIS_KIN"/>
    <property type="match status" value="1"/>
</dbReference>
<dbReference type="Proteomes" id="UP000077405">
    <property type="component" value="Plasmid pYZ1"/>
</dbReference>
<dbReference type="InterPro" id="IPR005467">
    <property type="entry name" value="His_kinase_dom"/>
</dbReference>
<feature type="domain" description="Histidine kinase" evidence="11">
    <location>
        <begin position="232"/>
        <end position="434"/>
    </location>
</feature>
<evidence type="ECO:0000256" key="9">
    <source>
        <dbReference type="ARBA" id="ARBA00023012"/>
    </source>
</evidence>
<dbReference type="InterPro" id="IPR003594">
    <property type="entry name" value="HATPase_dom"/>
</dbReference>
<feature type="domain" description="HAMP" evidence="12">
    <location>
        <begin position="172"/>
        <end position="224"/>
    </location>
</feature>
<keyword evidence="13" id="KW-0614">Plasmid</keyword>
<feature type="transmembrane region" description="Helical" evidence="10">
    <location>
        <begin position="146"/>
        <end position="169"/>
    </location>
</feature>
<comment type="catalytic activity">
    <reaction evidence="1">
        <text>ATP + protein L-histidine = ADP + protein N-phospho-L-histidine.</text>
        <dbReference type="EC" id="2.7.13.3"/>
    </reaction>
</comment>
<keyword evidence="14" id="KW-1185">Reference proteome</keyword>
<dbReference type="Pfam" id="PF00512">
    <property type="entry name" value="HisKA"/>
    <property type="match status" value="1"/>
</dbReference>
<dbReference type="RefSeq" id="WP_108547188.1">
    <property type="nucleotide sequence ID" value="NZ_CP028902.1"/>
</dbReference>
<proteinExistence type="predicted"/>
<reference evidence="13 14" key="1">
    <citation type="submission" date="2018-04" db="EMBL/GenBank/DDBJ databases">
        <title>Complete genome sequence of the nitrogen-fixing bacterium Azospirillum humicireducens type strain SgZ-5.</title>
        <authorList>
            <person name="Yu Z."/>
        </authorList>
    </citation>
    <scope>NUCLEOTIDE SEQUENCE [LARGE SCALE GENOMIC DNA]</scope>
    <source>
        <strain evidence="13 14">SgZ-5</strain>
        <plasmid evidence="13 14">pYZ1</plasmid>
    </source>
</reference>
<dbReference type="Pfam" id="PF02518">
    <property type="entry name" value="HATPase_c"/>
    <property type="match status" value="1"/>
</dbReference>
<evidence type="ECO:0000259" key="12">
    <source>
        <dbReference type="PROSITE" id="PS50885"/>
    </source>
</evidence>
<dbReference type="CDD" id="cd00082">
    <property type="entry name" value="HisKA"/>
    <property type="match status" value="1"/>
</dbReference>
<dbReference type="InterPro" id="IPR050428">
    <property type="entry name" value="TCS_sensor_his_kinase"/>
</dbReference>
<evidence type="ECO:0000313" key="14">
    <source>
        <dbReference type="Proteomes" id="UP000077405"/>
    </source>
</evidence>
<sequence>MPSIRARLRRRLVWLTAVVWISASVLIVAAVAMEYRQSHHSRAAQIARLLLAFTSTQPAALITMPFPDQPWEPDFHADEYLVVISRKGVLFYSSEALPPDQLLTLPLHGKAKTGDRTRIFHGLEDERSGTRVVIGVDMFDPLFSSIHVAGLLAAYVLAATVLIIGILIIGIRSGLAPLGAFARQVGERSEDNLAPLDKTEVPEELQGVAHALNGLMARLNLVLAHERDFVSNAAHELRTPLTAIRAQVEALGEDLPDRSHARFANILRATDRAGRMISQLLDVTRSQSVDLIQTPADRIDLVGLVQSVIADLVPLANRCGVEVVLESPRSLHVTARPELLAIMLRNIVENAMKYAGTPGRVAVTVVTATGPATIDLLVEDDGPGLTAEEFQRSFARFQRLGQSGGDGVGLGLSIVGELSQRMGIPVEWMEPGTLGGLRIRLRLADTPPNGATDVSRQPSP</sequence>
<dbReference type="SUPFAM" id="SSF55874">
    <property type="entry name" value="ATPase domain of HSP90 chaperone/DNA topoisomerase II/histidine kinase"/>
    <property type="match status" value="1"/>
</dbReference>
<name>A0A2R4VR18_9PROT</name>
<dbReference type="GO" id="GO:0000155">
    <property type="term" value="F:phosphorelay sensor kinase activity"/>
    <property type="evidence" value="ECO:0007669"/>
    <property type="project" value="InterPro"/>
</dbReference>